<accession>A0A4C1T9J4</accession>
<keyword evidence="3" id="KW-1185">Reference proteome</keyword>
<dbReference type="STRING" id="151549.A0A4C1T9J4"/>
<comment type="caution">
    <text evidence="2">The sequence shown here is derived from an EMBL/GenBank/DDBJ whole genome shotgun (WGS) entry which is preliminary data.</text>
</comment>
<evidence type="ECO:0000256" key="1">
    <source>
        <dbReference type="SAM" id="MobiDB-lite"/>
    </source>
</evidence>
<dbReference type="Proteomes" id="UP000299102">
    <property type="component" value="Unassembled WGS sequence"/>
</dbReference>
<dbReference type="OrthoDB" id="10063208at2759"/>
<dbReference type="AlphaFoldDB" id="A0A4C1T9J4"/>
<dbReference type="EMBL" id="BGZK01000044">
    <property type="protein sequence ID" value="GBP11112.1"/>
    <property type="molecule type" value="Genomic_DNA"/>
</dbReference>
<protein>
    <submittedName>
        <fullName evidence="2">Uncharacterized protein</fullName>
    </submittedName>
</protein>
<feature type="region of interest" description="Disordered" evidence="1">
    <location>
        <begin position="42"/>
        <end position="105"/>
    </location>
</feature>
<proteinExistence type="predicted"/>
<feature type="compositionally biased region" description="Low complexity" evidence="1">
    <location>
        <begin position="67"/>
        <end position="80"/>
    </location>
</feature>
<dbReference type="Pfam" id="PF17219">
    <property type="entry name" value="YAF2_RYBP"/>
    <property type="match status" value="1"/>
</dbReference>
<evidence type="ECO:0000313" key="2">
    <source>
        <dbReference type="EMBL" id="GBP11112.1"/>
    </source>
</evidence>
<gene>
    <name evidence="2" type="ORF">EVAR_79770_1</name>
</gene>
<name>A0A4C1T9J4_EUMVA</name>
<evidence type="ECO:0000313" key="3">
    <source>
        <dbReference type="Proteomes" id="UP000299102"/>
    </source>
</evidence>
<organism evidence="2 3">
    <name type="scientific">Eumeta variegata</name>
    <name type="common">Bagworm moth</name>
    <name type="synonym">Eumeta japonica</name>
    <dbReference type="NCBI Taxonomy" id="151549"/>
    <lineage>
        <taxon>Eukaryota</taxon>
        <taxon>Metazoa</taxon>
        <taxon>Ecdysozoa</taxon>
        <taxon>Arthropoda</taxon>
        <taxon>Hexapoda</taxon>
        <taxon>Insecta</taxon>
        <taxon>Pterygota</taxon>
        <taxon>Neoptera</taxon>
        <taxon>Endopterygota</taxon>
        <taxon>Lepidoptera</taxon>
        <taxon>Glossata</taxon>
        <taxon>Ditrysia</taxon>
        <taxon>Tineoidea</taxon>
        <taxon>Psychidae</taxon>
        <taxon>Oiketicinae</taxon>
        <taxon>Eumeta</taxon>
    </lineage>
</organism>
<sequence>MKVPRGEDGPTVSHYLKPGVRLLFLNIDAPVRSTHSAEINRIGDASAAHGRGSCTGTSTRKPRLNPALVAAQAAGTAAGGSKRQPSSSLAKKRRRPPRLNNVDRSSAQTREYLSCSYIASEAYMYNARMRYTMLCYRFVSS</sequence>
<reference evidence="2 3" key="1">
    <citation type="journal article" date="2019" name="Commun. Biol.">
        <title>The bagworm genome reveals a unique fibroin gene that provides high tensile strength.</title>
        <authorList>
            <person name="Kono N."/>
            <person name="Nakamura H."/>
            <person name="Ohtoshi R."/>
            <person name="Tomita M."/>
            <person name="Numata K."/>
            <person name="Arakawa K."/>
        </authorList>
    </citation>
    <scope>NUCLEOTIDE SEQUENCE [LARGE SCALE GENOMIC DNA]</scope>
</reference>
<dbReference type="InterPro" id="IPR033774">
    <property type="entry name" value="YAF2_RYBP"/>
</dbReference>